<evidence type="ECO:0000313" key="1">
    <source>
        <dbReference type="EMBL" id="MBK1865886.1"/>
    </source>
</evidence>
<keyword evidence="2" id="KW-1185">Reference proteome</keyword>
<name>A0ACC5QZP5_9HYPH</name>
<dbReference type="Proteomes" id="UP000616151">
    <property type="component" value="Unassembled WGS sequence"/>
</dbReference>
<organism evidence="1 2">
    <name type="scientific">Taklimakanibacter albus</name>
    <dbReference type="NCBI Taxonomy" id="2800327"/>
    <lineage>
        <taxon>Bacteria</taxon>
        <taxon>Pseudomonadati</taxon>
        <taxon>Pseudomonadota</taxon>
        <taxon>Alphaproteobacteria</taxon>
        <taxon>Hyphomicrobiales</taxon>
        <taxon>Aestuariivirgaceae</taxon>
        <taxon>Taklimakanibacter</taxon>
    </lineage>
</organism>
<reference evidence="1" key="1">
    <citation type="submission" date="2021-01" db="EMBL/GenBank/DDBJ databases">
        <authorList>
            <person name="Sun Q."/>
        </authorList>
    </citation>
    <scope>NUCLEOTIDE SEQUENCE</scope>
    <source>
        <strain evidence="1">YIM B02566</strain>
    </source>
</reference>
<keyword evidence="1" id="KW-0436">Ligase</keyword>
<dbReference type="EMBL" id="JAENHL010000006">
    <property type="protein sequence ID" value="MBK1865886.1"/>
    <property type="molecule type" value="Genomic_DNA"/>
</dbReference>
<protein>
    <submittedName>
        <fullName evidence="1">2'-5' RNA ligase family protein</fullName>
    </submittedName>
</protein>
<comment type="caution">
    <text evidence="1">The sequence shown here is derived from an EMBL/GenBank/DDBJ whole genome shotgun (WGS) entry which is preliminary data.</text>
</comment>
<accession>A0ACC5QZP5</accession>
<proteinExistence type="predicted"/>
<gene>
    <name evidence="1" type="ORF">JHL16_05945</name>
</gene>
<evidence type="ECO:0000313" key="2">
    <source>
        <dbReference type="Proteomes" id="UP000616151"/>
    </source>
</evidence>
<sequence length="205" mass="22885">MAQVAFNLGTAVSARKSPPRSERLFLGIRLDGDTARRIERFRRGFCAEHDVQGSLRPRELLHMSLHFVGDFTRLPSAIIHGARRASQTVSLPPFDVTLNHVQSFEVKPPRHGAPGRHALVLLGESAPLVELHRSLGSALKDWGFKAADHFTPHVTLLYGPKVVLKRTIDPIRFTVEDFSLIHSEKGRSRYNTLGNWSLPEPMASS</sequence>